<accession>A0AAV5CKP1</accession>
<dbReference type="InterPro" id="IPR050796">
    <property type="entry name" value="SCF_F-box_component"/>
</dbReference>
<dbReference type="AlphaFoldDB" id="A0AAV5CKP1"/>
<dbReference type="PANTHER" id="PTHR31672:SF2">
    <property type="entry name" value="F-BOX DOMAIN-CONTAINING PROTEIN"/>
    <property type="match status" value="1"/>
</dbReference>
<dbReference type="Gene3D" id="1.20.1280.50">
    <property type="match status" value="1"/>
</dbReference>
<evidence type="ECO:0000259" key="1">
    <source>
        <dbReference type="Pfam" id="PF12937"/>
    </source>
</evidence>
<dbReference type="PANTHER" id="PTHR31672">
    <property type="entry name" value="BNACNNG10540D PROTEIN"/>
    <property type="match status" value="1"/>
</dbReference>
<dbReference type="Pfam" id="PF12937">
    <property type="entry name" value="F-box-like"/>
    <property type="match status" value="1"/>
</dbReference>
<gene>
    <name evidence="2" type="primary">ga16052</name>
    <name evidence="2" type="ORF">PR202_ga16052</name>
</gene>
<evidence type="ECO:0000313" key="3">
    <source>
        <dbReference type="Proteomes" id="UP001054889"/>
    </source>
</evidence>
<dbReference type="Proteomes" id="UP001054889">
    <property type="component" value="Unassembled WGS sequence"/>
</dbReference>
<reference evidence="2" key="1">
    <citation type="journal article" date="2018" name="DNA Res.">
        <title>Multiple hybrid de novo genome assembly of finger millet, an orphan allotetraploid crop.</title>
        <authorList>
            <person name="Hatakeyama M."/>
            <person name="Aluri S."/>
            <person name="Balachadran M.T."/>
            <person name="Sivarajan S.R."/>
            <person name="Patrignani A."/>
            <person name="Gruter S."/>
            <person name="Poveda L."/>
            <person name="Shimizu-Inatsugi R."/>
            <person name="Baeten J."/>
            <person name="Francoijs K.J."/>
            <person name="Nataraja K.N."/>
            <person name="Reddy Y.A.N."/>
            <person name="Phadnis S."/>
            <person name="Ravikumar R.L."/>
            <person name="Schlapbach R."/>
            <person name="Sreeman S.M."/>
            <person name="Shimizu K.K."/>
        </authorList>
    </citation>
    <scope>NUCLEOTIDE SEQUENCE</scope>
</reference>
<reference evidence="2" key="2">
    <citation type="submission" date="2021-12" db="EMBL/GenBank/DDBJ databases">
        <title>Resequencing data analysis of finger millet.</title>
        <authorList>
            <person name="Hatakeyama M."/>
            <person name="Aluri S."/>
            <person name="Balachadran M.T."/>
            <person name="Sivarajan S.R."/>
            <person name="Poveda L."/>
            <person name="Shimizu-Inatsugi R."/>
            <person name="Schlapbach R."/>
            <person name="Sreeman S.M."/>
            <person name="Shimizu K.K."/>
        </authorList>
    </citation>
    <scope>NUCLEOTIDE SEQUENCE</scope>
</reference>
<evidence type="ECO:0000313" key="2">
    <source>
        <dbReference type="EMBL" id="GJM98996.1"/>
    </source>
</evidence>
<keyword evidence="3" id="KW-1185">Reference proteome</keyword>
<name>A0AAV5CKP1_ELECO</name>
<organism evidence="2 3">
    <name type="scientific">Eleusine coracana subsp. coracana</name>
    <dbReference type="NCBI Taxonomy" id="191504"/>
    <lineage>
        <taxon>Eukaryota</taxon>
        <taxon>Viridiplantae</taxon>
        <taxon>Streptophyta</taxon>
        <taxon>Embryophyta</taxon>
        <taxon>Tracheophyta</taxon>
        <taxon>Spermatophyta</taxon>
        <taxon>Magnoliopsida</taxon>
        <taxon>Liliopsida</taxon>
        <taxon>Poales</taxon>
        <taxon>Poaceae</taxon>
        <taxon>PACMAD clade</taxon>
        <taxon>Chloridoideae</taxon>
        <taxon>Cynodonteae</taxon>
        <taxon>Eleusininae</taxon>
        <taxon>Eleusine</taxon>
    </lineage>
</organism>
<dbReference type="InterPro" id="IPR001810">
    <property type="entry name" value="F-box_dom"/>
</dbReference>
<dbReference type="EMBL" id="BQKI01000007">
    <property type="protein sequence ID" value="GJM98996.1"/>
    <property type="molecule type" value="Genomic_DNA"/>
</dbReference>
<proteinExistence type="predicted"/>
<dbReference type="SUPFAM" id="SSF81383">
    <property type="entry name" value="F-box domain"/>
    <property type="match status" value="1"/>
</dbReference>
<sequence>MKAQQLSKEILLSTQTRAGMKRQRSGSHAASPVLPEDHVVWEILVRLPAKALLRCRAVCRSWRRLTSKATFLLGHHRRQPSLQLVYFRGQLPAANSQRSSEVVVVDDASLDTAAAAA</sequence>
<protein>
    <recommendedName>
        <fullName evidence="1">F-box domain-containing protein</fullName>
    </recommendedName>
</protein>
<feature type="domain" description="F-box" evidence="1">
    <location>
        <begin position="38"/>
        <end position="68"/>
    </location>
</feature>
<comment type="caution">
    <text evidence="2">The sequence shown here is derived from an EMBL/GenBank/DDBJ whole genome shotgun (WGS) entry which is preliminary data.</text>
</comment>
<dbReference type="InterPro" id="IPR036047">
    <property type="entry name" value="F-box-like_dom_sf"/>
</dbReference>